<proteinExistence type="inferred from homology"/>
<dbReference type="GO" id="GO:0005737">
    <property type="term" value="C:cytoplasm"/>
    <property type="evidence" value="ECO:0007669"/>
    <property type="project" value="InterPro"/>
</dbReference>
<comment type="caution">
    <text evidence="4">The sequence shown here is derived from an EMBL/GenBank/DDBJ whole genome shotgun (WGS) entry which is preliminary data.</text>
</comment>
<dbReference type="InterPro" id="IPR034330">
    <property type="entry name" value="GST_Zeta_C"/>
</dbReference>
<protein>
    <submittedName>
        <fullName evidence="4">Maleylacetoacetate isomerase</fullName>
    </submittedName>
</protein>
<accession>A0A327KF58</accession>
<gene>
    <name evidence="4" type="primary">maiA</name>
    <name evidence="4" type="ORF">CH341_29675</name>
</gene>
<dbReference type="GO" id="GO:0006749">
    <property type="term" value="P:glutathione metabolic process"/>
    <property type="evidence" value="ECO:0007669"/>
    <property type="project" value="TreeGrafter"/>
</dbReference>
<dbReference type="PANTHER" id="PTHR42673">
    <property type="entry name" value="MALEYLACETOACETATE ISOMERASE"/>
    <property type="match status" value="1"/>
</dbReference>
<dbReference type="SFLD" id="SFLDG00358">
    <property type="entry name" value="Main_(cytGST)"/>
    <property type="match status" value="1"/>
</dbReference>
<dbReference type="InterPro" id="IPR036249">
    <property type="entry name" value="Thioredoxin-like_sf"/>
</dbReference>
<evidence type="ECO:0000313" key="4">
    <source>
        <dbReference type="EMBL" id="RAI37410.1"/>
    </source>
</evidence>
<dbReference type="InterPro" id="IPR040079">
    <property type="entry name" value="Glutathione_S-Trfase"/>
</dbReference>
<dbReference type="InterPro" id="IPR005955">
    <property type="entry name" value="GST_Zeta"/>
</dbReference>
<feature type="domain" description="GST N-terminal" evidence="2">
    <location>
        <begin position="1"/>
        <end position="84"/>
    </location>
</feature>
<evidence type="ECO:0000313" key="5">
    <source>
        <dbReference type="Proteomes" id="UP000249130"/>
    </source>
</evidence>
<dbReference type="SUPFAM" id="SSF52833">
    <property type="entry name" value="Thioredoxin-like"/>
    <property type="match status" value="1"/>
</dbReference>
<dbReference type="OrthoDB" id="509852at2"/>
<dbReference type="PROSITE" id="PS50404">
    <property type="entry name" value="GST_NTER"/>
    <property type="match status" value="1"/>
</dbReference>
<dbReference type="GO" id="GO:0006559">
    <property type="term" value="P:L-phenylalanine catabolic process"/>
    <property type="evidence" value="ECO:0007669"/>
    <property type="project" value="TreeGrafter"/>
</dbReference>
<dbReference type="InterPro" id="IPR036282">
    <property type="entry name" value="Glutathione-S-Trfase_C_sf"/>
</dbReference>
<dbReference type="RefSeq" id="WP_111423073.1">
    <property type="nucleotide sequence ID" value="NZ_NPEX01000451.1"/>
</dbReference>
<keyword evidence="4" id="KW-0413">Isomerase</keyword>
<dbReference type="GO" id="GO:0004364">
    <property type="term" value="F:glutathione transferase activity"/>
    <property type="evidence" value="ECO:0007669"/>
    <property type="project" value="TreeGrafter"/>
</dbReference>
<dbReference type="PANTHER" id="PTHR42673:SF21">
    <property type="entry name" value="GLUTATHIONE S-TRANSFERASE YFCF"/>
    <property type="match status" value="1"/>
</dbReference>
<dbReference type="SFLD" id="SFLDS00019">
    <property type="entry name" value="Glutathione_Transferase_(cytos"/>
    <property type="match status" value="1"/>
</dbReference>
<sequence>MAVKLYSFWRSLATYRVRIAMALKGVVPDEIVTIDLTKGDQHGDAYAAVNPMHALPALVDGDGPPLVQSLAIIEYLDETRPQPPLLPAAPRGRARVRSLALMVAADAHPLMVPRVREYLENELGIPEADRTQWCRHWVRTALVALETRLAGESETGRFCHGDTVTLADICLVSQVAGAGFYEVDTTSFPTVRRIAEACSAVEAFATAHPLRQPGAPGAA</sequence>
<dbReference type="Gene3D" id="1.20.1050.10">
    <property type="match status" value="1"/>
</dbReference>
<name>A0A327KF58_9BRAD</name>
<dbReference type="PROSITE" id="PS50405">
    <property type="entry name" value="GST_CTER"/>
    <property type="match status" value="1"/>
</dbReference>
<evidence type="ECO:0000259" key="2">
    <source>
        <dbReference type="PROSITE" id="PS50404"/>
    </source>
</evidence>
<comment type="similarity">
    <text evidence="1">Belongs to the GST superfamily. Zeta family.</text>
</comment>
<evidence type="ECO:0000256" key="1">
    <source>
        <dbReference type="ARBA" id="ARBA00010007"/>
    </source>
</evidence>
<keyword evidence="5" id="KW-1185">Reference proteome</keyword>
<dbReference type="GO" id="GO:0016034">
    <property type="term" value="F:maleylacetoacetate isomerase activity"/>
    <property type="evidence" value="ECO:0007669"/>
    <property type="project" value="TreeGrafter"/>
</dbReference>
<evidence type="ECO:0000259" key="3">
    <source>
        <dbReference type="PROSITE" id="PS50405"/>
    </source>
</evidence>
<dbReference type="Gene3D" id="3.40.30.10">
    <property type="entry name" value="Glutaredoxin"/>
    <property type="match status" value="1"/>
</dbReference>
<dbReference type="Proteomes" id="UP000249130">
    <property type="component" value="Unassembled WGS sequence"/>
</dbReference>
<dbReference type="InterPro" id="IPR010987">
    <property type="entry name" value="Glutathione-S-Trfase_C-like"/>
</dbReference>
<dbReference type="NCBIfam" id="TIGR01262">
    <property type="entry name" value="maiA"/>
    <property type="match status" value="1"/>
</dbReference>
<dbReference type="AlphaFoldDB" id="A0A327KF58"/>
<feature type="domain" description="GST C-terminal" evidence="3">
    <location>
        <begin position="89"/>
        <end position="217"/>
    </location>
</feature>
<dbReference type="Pfam" id="PF13409">
    <property type="entry name" value="GST_N_2"/>
    <property type="match status" value="1"/>
</dbReference>
<dbReference type="EMBL" id="NPEX01000451">
    <property type="protein sequence ID" value="RAI37410.1"/>
    <property type="molecule type" value="Genomic_DNA"/>
</dbReference>
<organism evidence="4 5">
    <name type="scientific">Rhodoplanes roseus</name>
    <dbReference type="NCBI Taxonomy" id="29409"/>
    <lineage>
        <taxon>Bacteria</taxon>
        <taxon>Pseudomonadati</taxon>
        <taxon>Pseudomonadota</taxon>
        <taxon>Alphaproteobacteria</taxon>
        <taxon>Hyphomicrobiales</taxon>
        <taxon>Nitrobacteraceae</taxon>
        <taxon>Rhodoplanes</taxon>
    </lineage>
</organism>
<dbReference type="InterPro" id="IPR004045">
    <property type="entry name" value="Glutathione_S-Trfase_N"/>
</dbReference>
<reference evidence="4 5" key="1">
    <citation type="submission" date="2017-07" db="EMBL/GenBank/DDBJ databases">
        <title>Draft Genome Sequences of Select Purple Nonsulfur Bacteria.</title>
        <authorList>
            <person name="Lasarre B."/>
            <person name="Mckinlay J.B."/>
        </authorList>
    </citation>
    <scope>NUCLEOTIDE SEQUENCE [LARGE SCALE GENOMIC DNA]</scope>
    <source>
        <strain evidence="4 5">DSM 5909</strain>
    </source>
</reference>
<dbReference type="CDD" id="cd03191">
    <property type="entry name" value="GST_C_Zeta"/>
    <property type="match status" value="1"/>
</dbReference>
<dbReference type="SUPFAM" id="SSF47616">
    <property type="entry name" value="GST C-terminal domain-like"/>
    <property type="match status" value="1"/>
</dbReference>